<dbReference type="GO" id="GO:0016787">
    <property type="term" value="F:hydrolase activity"/>
    <property type="evidence" value="ECO:0007669"/>
    <property type="project" value="UniProtKB-KW"/>
</dbReference>
<gene>
    <name evidence="9" type="primary">TGL1_1</name>
    <name evidence="9" type="ORF">HDU87_002190</name>
</gene>
<keyword evidence="10" id="KW-1185">Reference proteome</keyword>
<dbReference type="FunFam" id="3.40.50.1820:FF:000057">
    <property type="entry name" value="Lipase"/>
    <property type="match status" value="1"/>
</dbReference>
<dbReference type="AlphaFoldDB" id="A0AAD5TLL2"/>
<feature type="compositionally biased region" description="Polar residues" evidence="7">
    <location>
        <begin position="1"/>
        <end position="11"/>
    </location>
</feature>
<accession>A0AAD5TLL2</accession>
<dbReference type="PANTHER" id="PTHR11005">
    <property type="entry name" value="LYSOSOMAL ACID LIPASE-RELATED"/>
    <property type="match status" value="1"/>
</dbReference>
<comment type="caution">
    <text evidence="9">The sequence shown here is derived from an EMBL/GenBank/DDBJ whole genome shotgun (WGS) entry which is preliminary data.</text>
</comment>
<sequence>MMALQPPSSAKKNGVHGSTDDGTPRKLALASERLAHFVGDLPPLDVKFAVDSGAVSDIKTPQPLLVDSAYASHELFSFDDEVLPWGDGPFPKDLAVSISPPSFDFRRATVTLEAIEEEEEEEDKDEAEEEDEHAEEVEGWDQKSGNSRYPPLYGCKTADGPSVLNQKEAAAPMSMAARDVDINPAISSYGGVAKRGPANRFRPRSYSQTHQPLPVPSEAEAAARIPYILDAKLLIEYWRYPCESHTVQTLDGYLLTMHRIPNPQHGFTSYSAPTPYARPPVVLWHGLCINSAAFVCSPGGTETNLALFLASEGFDVWLANGRGSMASRKHAHLPSADEIMFHSKYWASCGMDEMAKFDVPAVVNYVLRTTGWSKVGYVGFSQGTAQLFMNLSLSEEMNEKIAVFVGLAPALKPKPVVNVVLNTATRVLGPSILFGLGCWSALPPAEWMRSHVMSYLYARIIHHSIFGLLGWKNDKFPVSWWPAMYTHLYGGGSVRNIVHWFKIMTEQTFTPYDHERAPHALPTPSSSTAPDDRLHKHASGNIRTFAPERIGPCPYPTHHITTPMRLFCGGNDNISVNAHYTTAFGPNAQVSVVQDYEHMDLIWAPDARTRVWDDIVETLTHAMTEVEPRRQSESDRW</sequence>
<dbReference type="InterPro" id="IPR006693">
    <property type="entry name" value="AB_hydrolase_lipase"/>
</dbReference>
<dbReference type="InterPro" id="IPR029058">
    <property type="entry name" value="AB_hydrolase_fold"/>
</dbReference>
<evidence type="ECO:0000313" key="10">
    <source>
        <dbReference type="Proteomes" id="UP001212152"/>
    </source>
</evidence>
<organism evidence="9 10">
    <name type="scientific">Geranomyces variabilis</name>
    <dbReference type="NCBI Taxonomy" id="109894"/>
    <lineage>
        <taxon>Eukaryota</taxon>
        <taxon>Fungi</taxon>
        <taxon>Fungi incertae sedis</taxon>
        <taxon>Chytridiomycota</taxon>
        <taxon>Chytridiomycota incertae sedis</taxon>
        <taxon>Chytridiomycetes</taxon>
        <taxon>Spizellomycetales</taxon>
        <taxon>Powellomycetaceae</taxon>
        <taxon>Geranomyces</taxon>
    </lineage>
</organism>
<evidence type="ECO:0000259" key="8">
    <source>
        <dbReference type="Pfam" id="PF04083"/>
    </source>
</evidence>
<comment type="similarity">
    <text evidence="1">Belongs to the AB hydrolase superfamily. Lipase family.</text>
</comment>
<evidence type="ECO:0000256" key="4">
    <source>
        <dbReference type="ARBA" id="ARBA00022963"/>
    </source>
</evidence>
<feature type="region of interest" description="Disordered" evidence="7">
    <location>
        <begin position="115"/>
        <end position="152"/>
    </location>
</feature>
<keyword evidence="5" id="KW-0443">Lipid metabolism</keyword>
<keyword evidence="4" id="KW-0442">Lipid degradation</keyword>
<name>A0AAD5TLL2_9FUNG</name>
<reference evidence="9" key="1">
    <citation type="submission" date="2020-05" db="EMBL/GenBank/DDBJ databases">
        <title>Phylogenomic resolution of chytrid fungi.</title>
        <authorList>
            <person name="Stajich J.E."/>
            <person name="Amses K."/>
            <person name="Simmons R."/>
            <person name="Seto K."/>
            <person name="Myers J."/>
            <person name="Bonds A."/>
            <person name="Quandt C.A."/>
            <person name="Barry K."/>
            <person name="Liu P."/>
            <person name="Grigoriev I."/>
            <person name="Longcore J.E."/>
            <person name="James T.Y."/>
        </authorList>
    </citation>
    <scope>NUCLEOTIDE SEQUENCE</scope>
    <source>
        <strain evidence="9">JEL0379</strain>
    </source>
</reference>
<keyword evidence="2" id="KW-0732">Signal</keyword>
<dbReference type="Proteomes" id="UP001212152">
    <property type="component" value="Unassembled WGS sequence"/>
</dbReference>
<feature type="compositionally biased region" description="Acidic residues" evidence="7">
    <location>
        <begin position="115"/>
        <end position="139"/>
    </location>
</feature>
<dbReference type="GO" id="GO:0016042">
    <property type="term" value="P:lipid catabolic process"/>
    <property type="evidence" value="ECO:0007669"/>
    <property type="project" value="UniProtKB-KW"/>
</dbReference>
<dbReference type="Pfam" id="PF04083">
    <property type="entry name" value="Abhydro_lipase"/>
    <property type="match status" value="1"/>
</dbReference>
<proteinExistence type="inferred from homology"/>
<evidence type="ECO:0000256" key="2">
    <source>
        <dbReference type="ARBA" id="ARBA00022729"/>
    </source>
</evidence>
<feature type="region of interest" description="Disordered" evidence="7">
    <location>
        <begin position="1"/>
        <end position="26"/>
    </location>
</feature>
<evidence type="ECO:0000256" key="6">
    <source>
        <dbReference type="ARBA" id="ARBA00023180"/>
    </source>
</evidence>
<evidence type="ECO:0000256" key="3">
    <source>
        <dbReference type="ARBA" id="ARBA00022801"/>
    </source>
</evidence>
<protein>
    <submittedName>
        <fullName evidence="9">Cholesterol esterase</fullName>
    </submittedName>
</protein>
<evidence type="ECO:0000256" key="5">
    <source>
        <dbReference type="ARBA" id="ARBA00023098"/>
    </source>
</evidence>
<evidence type="ECO:0000313" key="9">
    <source>
        <dbReference type="EMBL" id="KAJ3180311.1"/>
    </source>
</evidence>
<keyword evidence="6" id="KW-0325">Glycoprotein</keyword>
<dbReference type="SUPFAM" id="SSF53474">
    <property type="entry name" value="alpha/beta-Hydrolases"/>
    <property type="match status" value="1"/>
</dbReference>
<dbReference type="Gene3D" id="3.40.50.1820">
    <property type="entry name" value="alpha/beta hydrolase"/>
    <property type="match status" value="1"/>
</dbReference>
<feature type="domain" description="Partial AB-hydrolase lipase" evidence="8">
    <location>
        <begin position="234"/>
        <end position="297"/>
    </location>
</feature>
<keyword evidence="3" id="KW-0378">Hydrolase</keyword>
<evidence type="ECO:0000256" key="7">
    <source>
        <dbReference type="SAM" id="MobiDB-lite"/>
    </source>
</evidence>
<evidence type="ECO:0000256" key="1">
    <source>
        <dbReference type="ARBA" id="ARBA00010701"/>
    </source>
</evidence>
<dbReference type="EMBL" id="JADGJQ010000017">
    <property type="protein sequence ID" value="KAJ3180311.1"/>
    <property type="molecule type" value="Genomic_DNA"/>
</dbReference>